<dbReference type="AlphaFoldDB" id="A0ABC8V6K0"/>
<dbReference type="EMBL" id="CAUOFW020010490">
    <property type="protein sequence ID" value="CAK9188464.1"/>
    <property type="molecule type" value="Genomic_DNA"/>
</dbReference>
<dbReference type="Proteomes" id="UP001642360">
    <property type="component" value="Unassembled WGS sequence"/>
</dbReference>
<organism evidence="2 3">
    <name type="scientific">Ilex paraguariensis</name>
    <name type="common">yerba mate</name>
    <dbReference type="NCBI Taxonomy" id="185542"/>
    <lineage>
        <taxon>Eukaryota</taxon>
        <taxon>Viridiplantae</taxon>
        <taxon>Streptophyta</taxon>
        <taxon>Embryophyta</taxon>
        <taxon>Tracheophyta</taxon>
        <taxon>Spermatophyta</taxon>
        <taxon>Magnoliopsida</taxon>
        <taxon>eudicotyledons</taxon>
        <taxon>Gunneridae</taxon>
        <taxon>Pentapetalae</taxon>
        <taxon>asterids</taxon>
        <taxon>campanulids</taxon>
        <taxon>Aquifoliales</taxon>
        <taxon>Aquifoliaceae</taxon>
        <taxon>Ilex</taxon>
    </lineage>
</organism>
<proteinExistence type="predicted"/>
<evidence type="ECO:0000313" key="2">
    <source>
        <dbReference type="EMBL" id="CAK9188464.1"/>
    </source>
</evidence>
<protein>
    <submittedName>
        <fullName evidence="2">Uncharacterized protein</fullName>
    </submittedName>
</protein>
<accession>A0ABC8V6K0</accession>
<feature type="region of interest" description="Disordered" evidence="1">
    <location>
        <begin position="1"/>
        <end position="47"/>
    </location>
</feature>
<evidence type="ECO:0000256" key="1">
    <source>
        <dbReference type="SAM" id="MobiDB-lite"/>
    </source>
</evidence>
<reference evidence="2 3" key="1">
    <citation type="submission" date="2024-02" db="EMBL/GenBank/DDBJ databases">
        <authorList>
            <person name="Vignale AGUSTIN F."/>
            <person name="Sosa J E."/>
            <person name="Modenutti C."/>
        </authorList>
    </citation>
    <scope>NUCLEOTIDE SEQUENCE [LARGE SCALE GENOMIC DNA]</scope>
</reference>
<name>A0ABC8V6K0_9AQUA</name>
<comment type="caution">
    <text evidence="2">The sequence shown here is derived from an EMBL/GenBank/DDBJ whole genome shotgun (WGS) entry which is preliminary data.</text>
</comment>
<gene>
    <name evidence="2" type="ORF">ILEXP_LOCUS59149</name>
</gene>
<sequence length="64" mass="7843">EMIEKMTENDRNGARDLLKRHRPLISENDRKRLSEKEEEEKKKKSFKSLDIKDLSQDNYRVYYP</sequence>
<feature type="non-terminal residue" evidence="2">
    <location>
        <position position="1"/>
    </location>
</feature>
<evidence type="ECO:0000313" key="3">
    <source>
        <dbReference type="Proteomes" id="UP001642360"/>
    </source>
</evidence>
<keyword evidence="3" id="KW-1185">Reference proteome</keyword>
<feature type="compositionally biased region" description="Basic and acidic residues" evidence="1">
    <location>
        <begin position="1"/>
        <end position="17"/>
    </location>
</feature>
<feature type="compositionally biased region" description="Basic and acidic residues" evidence="1">
    <location>
        <begin position="27"/>
        <end position="47"/>
    </location>
</feature>